<dbReference type="EMBL" id="JASAOK010000001">
    <property type="protein sequence ID" value="KAK6226524.1"/>
    <property type="molecule type" value="Genomic_DNA"/>
</dbReference>
<sequence>MLDLQTFDREDGKFAVTEEHDLQILRNESPEAGLRDQPQALKVNSNTPTCVTGYKLLFAMAALNLSAILINLDSSILSTATPTITDEFHSVKDIGCSALQPLTGKLFTYFSNKWTYIIFLVLFEVGSLICGLAKSSPMFIAGRAIAGAGGAGLFNGSMIIVYAMVEAQKRPVMMGIMIGISQIGLIAGPLIGGALTQ</sequence>
<dbReference type="GO" id="GO:0005886">
    <property type="term" value="C:plasma membrane"/>
    <property type="evidence" value="ECO:0007669"/>
    <property type="project" value="TreeGrafter"/>
</dbReference>
<dbReference type="SUPFAM" id="SSF103473">
    <property type="entry name" value="MFS general substrate transporter"/>
    <property type="match status" value="1"/>
</dbReference>
<feature type="transmembrane region" description="Helical" evidence="6">
    <location>
        <begin position="114"/>
        <end position="133"/>
    </location>
</feature>
<evidence type="ECO:0000256" key="5">
    <source>
        <dbReference type="ARBA" id="ARBA00023136"/>
    </source>
</evidence>
<comment type="caution">
    <text evidence="8">The sequence shown here is derived from an EMBL/GenBank/DDBJ whole genome shotgun (WGS) entry which is preliminary data.</text>
</comment>
<accession>A0AAV9TT71</accession>
<evidence type="ECO:0000256" key="4">
    <source>
        <dbReference type="ARBA" id="ARBA00022989"/>
    </source>
</evidence>
<evidence type="ECO:0000256" key="6">
    <source>
        <dbReference type="SAM" id="Phobius"/>
    </source>
</evidence>
<keyword evidence="3 6" id="KW-0812">Transmembrane</keyword>
<dbReference type="Gene3D" id="1.20.1250.20">
    <property type="entry name" value="MFS general substrate transporter like domains"/>
    <property type="match status" value="1"/>
</dbReference>
<evidence type="ECO:0000313" key="8">
    <source>
        <dbReference type="EMBL" id="KAK6226524.1"/>
    </source>
</evidence>
<evidence type="ECO:0000259" key="7">
    <source>
        <dbReference type="PROSITE" id="PS50850"/>
    </source>
</evidence>
<dbReference type="PANTHER" id="PTHR23501">
    <property type="entry name" value="MAJOR FACILITATOR SUPERFAMILY"/>
    <property type="match status" value="1"/>
</dbReference>
<keyword evidence="4 6" id="KW-1133">Transmembrane helix</keyword>
<dbReference type="Pfam" id="PF07690">
    <property type="entry name" value="MFS_1"/>
    <property type="match status" value="1"/>
</dbReference>
<protein>
    <recommendedName>
        <fullName evidence="7">Major facilitator superfamily (MFS) profile domain-containing protein</fullName>
    </recommendedName>
</protein>
<dbReference type="PROSITE" id="PS50850">
    <property type="entry name" value="MFS"/>
    <property type="match status" value="1"/>
</dbReference>
<dbReference type="InterPro" id="IPR036259">
    <property type="entry name" value="MFS_trans_sf"/>
</dbReference>
<dbReference type="InterPro" id="IPR020846">
    <property type="entry name" value="MFS_dom"/>
</dbReference>
<gene>
    <name evidence="8" type="ORF">QIS74_00079</name>
</gene>
<evidence type="ECO:0000313" key="9">
    <source>
        <dbReference type="Proteomes" id="UP001327957"/>
    </source>
</evidence>
<feature type="transmembrane region" description="Helical" evidence="6">
    <location>
        <begin position="54"/>
        <end position="72"/>
    </location>
</feature>
<comment type="similarity">
    <text evidence="2">Belongs to the major facilitator superfamily. TCR/Tet family.</text>
</comment>
<dbReference type="PANTHER" id="PTHR23501:SF193">
    <property type="entry name" value="MULTIDRUG TRANSPORTER, PUTATIVE (AFU_ORTHOLOGUE AFUA_8G00940)-RELATED"/>
    <property type="match status" value="1"/>
</dbReference>
<proteinExistence type="inferred from homology"/>
<feature type="transmembrane region" description="Helical" evidence="6">
    <location>
        <begin position="145"/>
        <end position="165"/>
    </location>
</feature>
<keyword evidence="5 6" id="KW-0472">Membrane</keyword>
<dbReference type="AlphaFoldDB" id="A0AAV9TT71"/>
<name>A0AAV9TT71_9PEZI</name>
<evidence type="ECO:0000256" key="2">
    <source>
        <dbReference type="ARBA" id="ARBA00007520"/>
    </source>
</evidence>
<comment type="subcellular location">
    <subcellularLocation>
        <location evidence="1">Membrane</location>
        <topology evidence="1">Multi-pass membrane protein</topology>
    </subcellularLocation>
</comment>
<keyword evidence="9" id="KW-1185">Reference proteome</keyword>
<feature type="transmembrane region" description="Helical" evidence="6">
    <location>
        <begin position="171"/>
        <end position="195"/>
    </location>
</feature>
<dbReference type="InterPro" id="IPR011701">
    <property type="entry name" value="MFS"/>
</dbReference>
<dbReference type="Proteomes" id="UP001327957">
    <property type="component" value="Unassembled WGS sequence"/>
</dbReference>
<feature type="domain" description="Major facilitator superfamily (MFS) profile" evidence="7">
    <location>
        <begin position="41"/>
        <end position="197"/>
    </location>
</feature>
<reference evidence="8 9" key="1">
    <citation type="submission" date="2023-04" db="EMBL/GenBank/DDBJ databases">
        <title>Colletotrichum tabacum stain YC1 causing leaf anthracnose on Nicotiana tabacum(L.) cv.</title>
        <authorList>
            <person name="Ji Z."/>
            <person name="Wang M."/>
            <person name="Zhang J."/>
            <person name="Wang N."/>
            <person name="Zhou Z."/>
        </authorList>
    </citation>
    <scope>NUCLEOTIDE SEQUENCE [LARGE SCALE GENOMIC DNA]</scope>
    <source>
        <strain evidence="8 9">YC1</strain>
    </source>
</reference>
<organism evidence="8 9">
    <name type="scientific">Colletotrichum tabaci</name>
    <dbReference type="NCBI Taxonomy" id="1209068"/>
    <lineage>
        <taxon>Eukaryota</taxon>
        <taxon>Fungi</taxon>
        <taxon>Dikarya</taxon>
        <taxon>Ascomycota</taxon>
        <taxon>Pezizomycotina</taxon>
        <taxon>Sordariomycetes</taxon>
        <taxon>Hypocreomycetidae</taxon>
        <taxon>Glomerellales</taxon>
        <taxon>Glomerellaceae</taxon>
        <taxon>Colletotrichum</taxon>
        <taxon>Colletotrichum destructivum species complex</taxon>
    </lineage>
</organism>
<dbReference type="GO" id="GO:0022857">
    <property type="term" value="F:transmembrane transporter activity"/>
    <property type="evidence" value="ECO:0007669"/>
    <property type="project" value="InterPro"/>
</dbReference>
<evidence type="ECO:0000256" key="1">
    <source>
        <dbReference type="ARBA" id="ARBA00004141"/>
    </source>
</evidence>
<evidence type="ECO:0000256" key="3">
    <source>
        <dbReference type="ARBA" id="ARBA00022692"/>
    </source>
</evidence>